<gene>
    <name evidence="5" type="ORF">FNF29_04794</name>
</gene>
<keyword evidence="6" id="KW-1185">Reference proteome</keyword>
<feature type="signal peptide" evidence="3">
    <location>
        <begin position="1"/>
        <end position="30"/>
    </location>
</feature>
<reference evidence="5 6" key="1">
    <citation type="submission" date="2019-07" db="EMBL/GenBank/DDBJ databases">
        <title>Genomes of Cafeteria roenbergensis.</title>
        <authorList>
            <person name="Fischer M.G."/>
            <person name="Hackl T."/>
            <person name="Roman M."/>
        </authorList>
    </citation>
    <scope>NUCLEOTIDE SEQUENCE [LARGE SCALE GENOMIC DNA]</scope>
    <source>
        <strain evidence="5 6">BVI</strain>
    </source>
</reference>
<dbReference type="Gene3D" id="2.60.40.10">
    <property type="entry name" value="Immunoglobulins"/>
    <property type="match status" value="2"/>
</dbReference>
<keyword evidence="2" id="KW-0812">Transmembrane</keyword>
<sequence length="5818" mass="561834">MTAPGHGRVACAAWVAVSLFAAAPAQLALAAGVAAPTLSPAGAVHTAGSTQFSLSSTSPGATILYSTDGTLPLTVFSSPFVVPEAGRRVLRAIAGIRNATSGLLANSSDERAWPIFLQAPIAPGPAGGAAGGGSLGVCTSPSLLTGDSALATSGAASGGGEAGLFASFLPSRPGTYRVELTADDGCSVFRDSLTLDVRCPPETSTPLLLGWPANPAGQVAAPFDAMAGGFLPVLLNASAAAAPRAAAPLAASALADISWKVSDAPTGSALPTSAAGSAIVPLRPDVSAADVSSAVSAASLSLGSGLRSPNGRDLSEQGRAALAAVVARSDREARQSPLALLLPDTAGSFSVEATVSDGCGSRTVAGTVVTACPAGVAADAGPDRNVVSAGRAGSAPVDLGELGAAEAGSTALLAAWSSSSAGPNRSLAEAVAGSAFSAVLLRANGTAFPELASNGSSFFWELVDAPVGSALPAALLASAVDGAPPHRRSRGRFALPRAVAGRPVVYGSSAALVPDVEGVYRLRVTVSDGCAVATDDVTVTASCASPPIPRVAPSAELLGGFTTVPSASGGAGAVEQAPVVVLRVGSALAHFANATRLREAASAAARTAVGPADLVVNAPAEPPSALLNGTLADDGAGASAGAGVSVEWSLLTVPRAGSAAAAGEVGSWGEAPCAGSVMSDACKAGARSVAAVSGRRLLSGARLVVDSVGDYAVSLRAADNCSSRAVPMVVSVRCNAPPVANAGGHQRVLRGPRNAFVPVAVDGSASTDPDPEDASRLRYSWELLAAPAGSSLAALAPAEPFGARAFASTASFTPDVNGQYSLRLTVSDWCSSSSDVVTVTVSCNGAPRAGVNGHRQTVRFNATASGLGNGSFPSVALDGTYSHDPDGLSDISSYQWTLTGVSSPAAGFAKTFGAGGGPDYTTPLAGFGRGEAVLFTPPAQQITAAADTGGGAASVLYTVQLAVSDGCASDTTAVVVEALCPTSPFATAAASPVSLVWNARPGSRFGTSRAAFDAQAAATGLSGVGGEDLEAAACAVNASASAPGQCAMQASLTGGSQYLHPNQTWTWSVDSVPSGAAAGAALLTQPAGPSAPALGHAAAASLVVGMPAYDALRPFDAASLGASLAGDYDLRFTVAEPCVASSANVTVALRCNDRPSAAARVASAVVVASADTGVFAPVALVGSNGTHPSVQGSAAELEADAPTFRFEWSVQHEPLPAAEARGFVSSVTGAAEPEATLTGAEAAAGFHHVFVTSTGYDGNLGGTAGADDKCRRHARLAGHAMPDDFVAVLCTSGASGYGRVAVTGPVYTSLGLHGGYRDASALGHSAKVACGPAETECQSKWTSDNWLRDLAYDEFGARLPGTNPLISGCTPAGAVLGGSSLCGDWTSSSASLSHVVGNPFASGTRRYNALSTRTCSQPAHLLCVRATARNASALGMPAGPLQSLDPSFTPTRLGTYTATLRVTDGCTAATASVNITARCPDNAGTPVDVGSDIVVTWSRPSLAAGGSFGRATATVIQPGEEALGQWTVEQEDTLGAAVSPEMSFPVPGDLSGARFSYAAAVLGNVTNAADLPASQNLRAPSFVPGSLGTYRFRFSVPGACVVSSDEVVVNATCNAPPRVTVQSELEGSAPGDVPVLVSRWNGTAFRAVNASGLASDADGDALTYGASFVAPGHVAPASPLPITDPSVLGPDPAAIMVLSGGADVALAPTRLGSWTVTLSASDGCTVVQQNVSVRAVCGAPPEASFRGAAAGQVGAGGATTSPPTSPLPGTAGAPGAAPLNASVFASSSAPGNFSSVQLDALSRSTSANGGPLTFAWNVSAFAPVAAFSTAAAGAAAGAAPGNNSADDPAAGAAFEAALAPRWDGSPGTVSFERSVAGAIAADPAAAAAAGRAMLRLADASAASSPANGSAALPPTSGVVEAAPERLGRWLVDVTVSDGCLRNTTSAIVAAVCSAPPVAAARAAVIADSGIRGNFSQASRVAVAWGSGRPNVTALLANGTAFAEAIGSAGQGGGPYPSPYEGATPLQARGFAPVVVEAGWSADADATAGSLVVRWRLAAFSPVTVANGTSAWIPAGAESLEPGLLMGSVTSLANVSARIGSAGTGQTLPAEFASLFAAAPATSPLGGAASDVATPAGDVVGRSLTLLPRVLGEYVLEAEVSDGCSFTRAFVNVSAVCNAAPSVALPASPVVALWKGVASGFGAVPLVAALSDSDNDTLTSTWSLEGDAVATDADGAVIVPGGNTSAGVNASLLASPTSPGAVSLSVAGGVAAPSNATLFPRTLARRGVRVAVSDGCSVAGRTVDVLTACPAAPSVLLRAVAAGTLDAVANATAAWQPSAEAFEGVVLQAVAATSAADGPGGGLFPVSWSAVTSSGEAVALSPALATIRTPGTGAAVSTSEGAANATDLPEAVAALGGGGGFGGAVRVSQRLLVAPRGGSITVTVVVSDGCRSTTERIVVVAACGEEPGAVAAASVGGGGAAAAAGVLAGNASAAAGFSGFVASSVALASSIASDGESAAAAAALAGSAVLDGSGGSGGSGDAAAGRAAAAAGRVWLASPQEGGLGPVSWASGVRPAVMTAYDGVTGSIVPVFLNATSGSVGGTAGGVVWRSDVTGAVLAGSAVVSAAQVKPPSTAALSGLSSFADGGGVAFGVRGAGGSNGSWFAGEPDPLLPARAALAAVEAAHAGAANWTSRSALGAAQASLRLAEQYGSTFVSWPLRAGAALTLASPALSPALRLPTGSASGSSNVSGVVLSANASRIALRAGSAGLGGLVFGSGSSAGEVTIVNGTAAVVAPGGLGIVAAAARVSDGCSASEAALLVGSSCSPLPPVVAVAPRGANASVVRSAGAAGAASGHWSGVANVTLSALDARGELAAAVAAASSLGFGTAAAGSAGAAGSVAGAPLGPLAEALSTAASRAGPLSINWTVVRFIPRPAAESLTAGPGGILIGSDGAEWEQQALAHSAAAITDPLASASVASGPDAAAPGGSVNVTSPQLRVRHAGTVVLSAVSSDGCLALTHAVEVNVSCAAPPRVQLLPGDASSAATLWNASAGAAEPGFAPIAVGVAPADASLSYAWSVQPTSSAGQAGLFAQATVPCNETAPTSSGPVPMCAASLDAPAIANGSAVIAAPAEGSTAVTLPGVGDWTLRLRVSDGCRANSSSVALRARCNDRPVLALPDASTSLINASGSDAVAAFTAVPFEVVAADANADVVTVTATPVSHAARDLADTAPEHVALGRINSSARADGPEPLLSALLAGAGSASGAGSVSLATTLTPTRLGTTVVAVSATDGCTRLAANVTVTAECRAPGPLPEVLPAAGSAESASLRVSYGTGSAEFNATSLLVAGSEARFVKSDAAAALPADVLSRVQASLSGAQTQTNGTSSGAAAAVGASVRLFKRALDTAAEREALPASLRAGGAWGLELPLPPLSRRNVSVAFASVPATLGASLRSSADAAAAAAVALRGCSAQLTLRADAVAVALAANASLTAGDAADAADAAALSTAMPRGLGEYTLRWAATDGCNVAAGDVVVSVECAAEPLVALDASALRVSPSLGATGWGVTAADRVGVAVATDAAAIAAALAAHNNGSTALTGPAAALQAAGVDVLVHLAASPITGSGATGPPRLPAVVINASGSWDRLRPEAAASAAAAAGPLTPGEEAEPPRPLRFVWDVVSAPARSRLQGQSGLSHPNATSVGLLAAASPASVTGTFGPAGLSGTPEQLALLRAGNGSAAAYAAANALSAESVVAFSPDQFGRYVIRITVHDGCSVRSALAVVDATCTQPPVASAGADRSVTRIDAGGPALAWSADGRRATDTRVFLDASGTADPDWTAQDASGSPREPVFVQWRIDAVPAGAAVALSNASSARPHFRPTVPGAYTLRVFASNSPAADLSAPRGSAAGPACPVSSDVVTITAGCGPAPVAVASQVLPSAGQAAFGNAIANPLLASAALAGGETAQPNVTADKEAAAAAGVAAAAAAAPLELPASAWAAAARLVAAAEPYAPGRADSTPVVAGFSPVLVTAMASTDSDSVSDFRSGSTDVQATAGRWTAPAAPLAARWRLVTVPAGSRAAALVPGPAAAAARLRLPLVRAMLQAAAASSGGAVPDLAAVTRAAAWLVVPSADVGAVGPAAGAAAWPWGQSSLGAAAASGGASGEIGSAATGAGAVTGVNATLLPDAPGTYTLALDVSDGCSSSSTTVDVVVACSAAPALVVTAATAAPGSVNQTATVSATVASGATSAGPPALRITHRLSGLLAAALAGDAAARLGSGNGSLAPARGVDVAGSADAFQLFRLRPGASQASADAVALGSAVSAAELAPLTAPLGVAAAPGDEPSAAEVADAATARLVAIAAEAARVSGVALNASHAVGTRAAGSPPLAFRWSIASRPGASVRTSVGGAMTANAVVVPDAVGVFRVTVSATDGCAAAAPGAGPAAATAASVEVDAVCSLPPVVALPNGSSSVSRLHRQGGVAVQLPAVAVSDPDDSVLAWRWSVASVTAGSGAGRHASAGGGASASPFELVNATSAAGGAWLRVFVPGSYLAEFVATDGCSRVAASVVVNVLCPAPRRSPVAAAAALGRGAVSPHIPGSWVNLRGAFDFEAFLQAEAAPWQSGLAGQGNASLLDRVNAASAAGVDPGAALEPQAAAALAPLLDAVSFRWSVLPVPPVVDAGGPYIGSPNRNVTLGRVTLRVPGSGSALPADVKSSAAVTAMGEAGLPLSPATLTGIRWSLQGAPTGALTAPNSALAGTLGPVLMKADTLAPVLAPSLAGTYSLRVDAFAGCDPVSATADVLVACSGQPNARFANAVVSASLGDVVSVDASASTATSSSGLTYRWELLGADGTPGGAPVDVRSPGPLPLKVLSDAASLRAPAATALTNAAVTLLAPPATAGGPATVLGTADAGEVGGAAMARFQPDGLGDYRLRVTVSDGCSSDWADVVVRVGCPADAADGTALGGAPAWKGGSALASVAAVWMTAAPSTVSGADGSVSQGPGPAGAAGVPGAMLTSSGVSVRFQLSRSPPSQPSGWAGGDTLVVSWQLTAVPAASGLAVGQSLGGGFGTGAPSSSSAITLDVAGIYTATATVSDGCAVAEASSSIVVAPDAPALFAGGTYSVATVGNAAASASVRLSDVRFVDRLGRLVPSAEAAAPVAGLSVAWSVLAAPAGSSASAAALLTPSSGVLAPLFRPDVPGRYVLRVSVSGQGNAATAGGAGPTLTDSVVVEAACGEGPVAAVAGAPIVRAFLSPPPVLSGVQRASVSLDAGSASSDVDSPAGSLTYTWQATSSSVRRPGAAVSSSVSDAASLQTTPATTSLTASDYTATGSPAGSQVAFVPDGIGTYGMRVTVSDGCSSAQAFAAVEVACSDDGLAAVSAGATVEVEVPVGGSLPASVAVAATASTGSGDGTLAGALVASWTVESAPPGSGLGAGAAVAETVHTAEAVPGSASGSFRLATSASLQPDALGSYLLRVTVSDGCRTASSTMAVHVRSAAALVCPSFSSTPTPSTTASVTPSSTATPSLGASASPTAPPTQTPTPSSSAGSSPSGTPSASGTSLPPPPTASPTVSASSTRAAGASPSPTASGTPAAAVSPAASATPTPAPSASSCPAAPVVGSTSTVTSTVVSFSVRLQGASASDLSSAALQAALRRQIATAAGVDVSAVSLDGVAAAARVLVSAPGRRLQASRAEVQVAVPPSGSVSAQSVVSAVEAAMADGTIRSGINSDSAVAAQGVSVTSTDLPSRPVIERSTSTTQTVADPSAGEEAVPFGLFVAAAVLACILLLLLVRSMGPGNMSRADMSMYRPAGSFRSTAGSGGDAEFGRMG</sequence>
<dbReference type="InterPro" id="IPR016186">
    <property type="entry name" value="C-type_lectin-like/link_sf"/>
</dbReference>
<organism evidence="5 6">
    <name type="scientific">Cafeteria roenbergensis</name>
    <name type="common">Marine flagellate</name>
    <dbReference type="NCBI Taxonomy" id="33653"/>
    <lineage>
        <taxon>Eukaryota</taxon>
        <taxon>Sar</taxon>
        <taxon>Stramenopiles</taxon>
        <taxon>Bigyra</taxon>
        <taxon>Opalozoa</taxon>
        <taxon>Bicosoecida</taxon>
        <taxon>Cafeteriaceae</taxon>
        <taxon>Cafeteria</taxon>
    </lineage>
</organism>
<proteinExistence type="predicted"/>
<name>A0A5A8CD87_CAFRO</name>
<accession>A0A5A8CD87</accession>
<keyword evidence="3" id="KW-0732">Signal</keyword>
<feature type="region of interest" description="Disordered" evidence="1">
    <location>
        <begin position="1750"/>
        <end position="1773"/>
    </location>
</feature>
<dbReference type="Proteomes" id="UP000323011">
    <property type="component" value="Unassembled WGS sequence"/>
</dbReference>
<feature type="compositionally biased region" description="Low complexity" evidence="1">
    <location>
        <begin position="5558"/>
        <end position="5609"/>
    </location>
</feature>
<feature type="chain" id="PRO_5022846933" description="GH29D-like beta-sandwich domain-containing protein" evidence="3">
    <location>
        <begin position="31"/>
        <end position="5818"/>
    </location>
</feature>
<evidence type="ECO:0000256" key="3">
    <source>
        <dbReference type="SAM" id="SignalP"/>
    </source>
</evidence>
<dbReference type="EMBL" id="VLTN01000029">
    <property type="protein sequence ID" value="KAA0151103.1"/>
    <property type="molecule type" value="Genomic_DNA"/>
</dbReference>
<feature type="region of interest" description="Disordered" evidence="1">
    <location>
        <begin position="5492"/>
        <end position="5609"/>
    </location>
</feature>
<keyword evidence="2" id="KW-1133">Transmembrane helix</keyword>
<evidence type="ECO:0000259" key="4">
    <source>
        <dbReference type="Pfam" id="PF13290"/>
    </source>
</evidence>
<evidence type="ECO:0000313" key="6">
    <source>
        <dbReference type="Proteomes" id="UP000323011"/>
    </source>
</evidence>
<dbReference type="InterPro" id="IPR013783">
    <property type="entry name" value="Ig-like_fold"/>
</dbReference>
<feature type="compositionally biased region" description="Low complexity" evidence="1">
    <location>
        <begin position="5492"/>
        <end position="5522"/>
    </location>
</feature>
<comment type="caution">
    <text evidence="5">The sequence shown here is derived from an EMBL/GenBank/DDBJ whole genome shotgun (WGS) entry which is preliminary data.</text>
</comment>
<keyword evidence="2" id="KW-0472">Membrane</keyword>
<feature type="compositionally biased region" description="Low complexity" evidence="1">
    <location>
        <begin position="5530"/>
        <end position="5550"/>
    </location>
</feature>
<feature type="domain" description="GH29D-like beta-sandwich" evidence="4">
    <location>
        <begin position="47"/>
        <end position="94"/>
    </location>
</feature>
<dbReference type="Pfam" id="PF13290">
    <property type="entry name" value="CHB_HEX_C_1"/>
    <property type="match status" value="1"/>
</dbReference>
<evidence type="ECO:0000313" key="5">
    <source>
        <dbReference type="EMBL" id="KAA0151103.1"/>
    </source>
</evidence>
<protein>
    <recommendedName>
        <fullName evidence="4">GH29D-like beta-sandwich domain-containing protein</fullName>
    </recommendedName>
</protein>
<dbReference type="Gene3D" id="3.10.100.10">
    <property type="entry name" value="Mannose-Binding Protein A, subunit A"/>
    <property type="match status" value="1"/>
</dbReference>
<dbReference type="OMA" id="PDRCGHH"/>
<dbReference type="InterPro" id="IPR059177">
    <property type="entry name" value="GH29D-like_dom"/>
</dbReference>
<evidence type="ECO:0000256" key="2">
    <source>
        <dbReference type="SAM" id="Phobius"/>
    </source>
</evidence>
<evidence type="ECO:0000256" key="1">
    <source>
        <dbReference type="SAM" id="MobiDB-lite"/>
    </source>
</evidence>
<feature type="transmembrane region" description="Helical" evidence="2">
    <location>
        <begin position="5759"/>
        <end position="5780"/>
    </location>
</feature>